<protein>
    <submittedName>
        <fullName evidence="1">Uncharacterized protein</fullName>
    </submittedName>
</protein>
<dbReference type="Proteomes" id="UP000054279">
    <property type="component" value="Unassembled WGS sequence"/>
</dbReference>
<evidence type="ECO:0000313" key="2">
    <source>
        <dbReference type="Proteomes" id="UP000054279"/>
    </source>
</evidence>
<evidence type="ECO:0000313" key="1">
    <source>
        <dbReference type="EMBL" id="KIJ45436.1"/>
    </source>
</evidence>
<dbReference type="HOGENOM" id="CLU_1960978_0_0_1"/>
<sequence length="128" mass="14114">MSGEDSDAQQTLVTHIKPMLVPHSAGAPAFDGHYFKKYGIMDKKEMELKFFEGLPKVIKIINCQFDPNCLGFLELDEVVDNEMLPPAKPLFIPSNAAIDSSFSQALTVKPKSDIEACQDPILLSTSDL</sequence>
<keyword evidence="2" id="KW-1185">Reference proteome</keyword>
<gene>
    <name evidence="1" type="ORF">M422DRAFT_251211</name>
</gene>
<dbReference type="EMBL" id="KN837112">
    <property type="protein sequence ID" value="KIJ45436.1"/>
    <property type="molecule type" value="Genomic_DNA"/>
</dbReference>
<reference evidence="1 2" key="1">
    <citation type="submission" date="2014-06" db="EMBL/GenBank/DDBJ databases">
        <title>Evolutionary Origins and Diversification of the Mycorrhizal Mutualists.</title>
        <authorList>
            <consortium name="DOE Joint Genome Institute"/>
            <consortium name="Mycorrhizal Genomics Consortium"/>
            <person name="Kohler A."/>
            <person name="Kuo A."/>
            <person name="Nagy L.G."/>
            <person name="Floudas D."/>
            <person name="Copeland A."/>
            <person name="Barry K.W."/>
            <person name="Cichocki N."/>
            <person name="Veneault-Fourrey C."/>
            <person name="LaButti K."/>
            <person name="Lindquist E.A."/>
            <person name="Lipzen A."/>
            <person name="Lundell T."/>
            <person name="Morin E."/>
            <person name="Murat C."/>
            <person name="Riley R."/>
            <person name="Ohm R."/>
            <person name="Sun H."/>
            <person name="Tunlid A."/>
            <person name="Henrissat B."/>
            <person name="Grigoriev I.V."/>
            <person name="Hibbett D.S."/>
            <person name="Martin F."/>
        </authorList>
    </citation>
    <scope>NUCLEOTIDE SEQUENCE [LARGE SCALE GENOMIC DNA]</scope>
    <source>
        <strain evidence="1 2">SS14</strain>
    </source>
</reference>
<proteinExistence type="predicted"/>
<organism evidence="1 2">
    <name type="scientific">Sphaerobolus stellatus (strain SS14)</name>
    <dbReference type="NCBI Taxonomy" id="990650"/>
    <lineage>
        <taxon>Eukaryota</taxon>
        <taxon>Fungi</taxon>
        <taxon>Dikarya</taxon>
        <taxon>Basidiomycota</taxon>
        <taxon>Agaricomycotina</taxon>
        <taxon>Agaricomycetes</taxon>
        <taxon>Phallomycetidae</taxon>
        <taxon>Geastrales</taxon>
        <taxon>Sphaerobolaceae</taxon>
        <taxon>Sphaerobolus</taxon>
    </lineage>
</organism>
<name>A0A0C9W319_SPHS4</name>
<accession>A0A0C9W319</accession>
<dbReference type="AlphaFoldDB" id="A0A0C9W319"/>